<dbReference type="SUPFAM" id="SSF53067">
    <property type="entry name" value="Actin-like ATPase domain"/>
    <property type="match status" value="1"/>
</dbReference>
<dbReference type="GO" id="GO:0004739">
    <property type="term" value="F:pyruvate dehydrogenase (acetyl-transferring) activity"/>
    <property type="evidence" value="ECO:0007669"/>
    <property type="project" value="UniProtKB-UniRule"/>
</dbReference>
<dbReference type="InterPro" id="IPR043129">
    <property type="entry name" value="ATPase_NBD"/>
</dbReference>
<dbReference type="AlphaFoldDB" id="A0ABD3ELF4"/>
<dbReference type="InterPro" id="IPR033248">
    <property type="entry name" value="Transketolase_C"/>
</dbReference>
<dbReference type="EC" id="1.2.4.1" evidence="4"/>
<feature type="domain" description="Transketolase C-terminal" evidence="5">
    <location>
        <begin position="249"/>
        <end position="345"/>
    </location>
</feature>
<evidence type="ECO:0000256" key="3">
    <source>
        <dbReference type="ARBA" id="ARBA00023052"/>
    </source>
</evidence>
<dbReference type="EMBL" id="JAVIJP010000002">
    <property type="protein sequence ID" value="KAL3655032.1"/>
    <property type="molecule type" value="Genomic_DNA"/>
</dbReference>
<dbReference type="Proteomes" id="UP001632038">
    <property type="component" value="Unassembled WGS sequence"/>
</dbReference>
<dbReference type="InterPro" id="IPR015943">
    <property type="entry name" value="WD40/YVTN_repeat-like_dom_sf"/>
</dbReference>
<keyword evidence="4" id="KW-0670">Pyruvate</keyword>
<sequence>MVLSDLKNLMLIVAQGYPFPCDDCYGRDFDDYKIDVYQNARACIRFRAACEKLKKVLSANPEARLNIEYLKKERDDLMFLWKLILAELFGKEPRRTMAASECISKGCVLHCIFLAQCLKCANSTPMLRNGETGDWVGTFQGHEGAVWTNMLCGPRLHRLIFQRDTHKLLTGGMEKVVRIFDLNRTDATPVEIEKSPGSVRTLAWLHSDQTILGSCTDMGGVSMMDWVSYKFFYIFRDDYKGHPPLSALLVNAAEILAKEGISAEVVILRSICPLDRAAINASVRKTNRLVTVEEGFPQHGVGAEICATVVEDSFGYLDAPVERIAGADVPVPYVANLERMAVPQKLKTSFVQQRGPVVTGHVNRLKSS</sequence>
<dbReference type="PANTHER" id="PTHR11624:SF112">
    <property type="entry name" value="PYRUVATE DEHYDROGENASE E1 COMPONENT SUBUNIT BETA-1, MITOCHONDRIAL"/>
    <property type="match status" value="1"/>
</dbReference>
<dbReference type="PANTHER" id="PTHR11624">
    <property type="entry name" value="DEHYDROGENASE RELATED"/>
    <property type="match status" value="1"/>
</dbReference>
<dbReference type="SUPFAM" id="SSF52922">
    <property type="entry name" value="TK C-terminal domain-like"/>
    <property type="match status" value="1"/>
</dbReference>
<evidence type="ECO:0000313" key="6">
    <source>
        <dbReference type="EMBL" id="KAL3655032.1"/>
    </source>
</evidence>
<keyword evidence="7" id="KW-1185">Reference proteome</keyword>
<evidence type="ECO:0000259" key="5">
    <source>
        <dbReference type="Pfam" id="PF02780"/>
    </source>
</evidence>
<protein>
    <recommendedName>
        <fullName evidence="4">Pyruvate dehydrogenase E1 component subunit beta</fullName>
        <ecNumber evidence="4">1.2.4.1</ecNumber>
    </recommendedName>
</protein>
<comment type="caution">
    <text evidence="6">The sequence shown here is derived from an EMBL/GenBank/DDBJ whole genome shotgun (WGS) entry which is preliminary data.</text>
</comment>
<reference evidence="7" key="1">
    <citation type="journal article" date="2024" name="IScience">
        <title>Strigolactones Initiate the Formation of Haustorium-like Structures in Castilleja.</title>
        <authorList>
            <person name="Buerger M."/>
            <person name="Peterson D."/>
            <person name="Chory J."/>
        </authorList>
    </citation>
    <scope>NUCLEOTIDE SEQUENCE [LARGE SCALE GENOMIC DNA]</scope>
</reference>
<evidence type="ECO:0000256" key="2">
    <source>
        <dbReference type="ARBA" id="ARBA00023002"/>
    </source>
</evidence>
<dbReference type="InterPro" id="IPR027110">
    <property type="entry name" value="PDHB_mito-type"/>
</dbReference>
<keyword evidence="2 4" id="KW-0560">Oxidoreductase</keyword>
<dbReference type="InterPro" id="IPR036322">
    <property type="entry name" value="WD40_repeat_dom_sf"/>
</dbReference>
<dbReference type="Gene3D" id="3.90.640.10">
    <property type="entry name" value="Actin, Chain A, domain 4"/>
    <property type="match status" value="1"/>
</dbReference>
<gene>
    <name evidence="6" type="ORF">CASFOL_000818</name>
</gene>
<name>A0ABD3ELF4_9LAMI</name>
<evidence type="ECO:0000313" key="7">
    <source>
        <dbReference type="Proteomes" id="UP001632038"/>
    </source>
</evidence>
<evidence type="ECO:0000256" key="4">
    <source>
        <dbReference type="RuleBase" id="RU364074"/>
    </source>
</evidence>
<dbReference type="Gene3D" id="3.40.50.920">
    <property type="match status" value="1"/>
</dbReference>
<accession>A0ABD3ELF4</accession>
<dbReference type="Gene3D" id="2.130.10.10">
    <property type="entry name" value="YVTN repeat-like/Quinoprotein amine dehydrogenase"/>
    <property type="match status" value="1"/>
</dbReference>
<organism evidence="6 7">
    <name type="scientific">Castilleja foliolosa</name>
    <dbReference type="NCBI Taxonomy" id="1961234"/>
    <lineage>
        <taxon>Eukaryota</taxon>
        <taxon>Viridiplantae</taxon>
        <taxon>Streptophyta</taxon>
        <taxon>Embryophyta</taxon>
        <taxon>Tracheophyta</taxon>
        <taxon>Spermatophyta</taxon>
        <taxon>Magnoliopsida</taxon>
        <taxon>eudicotyledons</taxon>
        <taxon>Gunneridae</taxon>
        <taxon>Pentapetalae</taxon>
        <taxon>asterids</taxon>
        <taxon>lamiids</taxon>
        <taxon>Lamiales</taxon>
        <taxon>Orobanchaceae</taxon>
        <taxon>Pedicularideae</taxon>
        <taxon>Castillejinae</taxon>
        <taxon>Castilleja</taxon>
    </lineage>
</organism>
<evidence type="ECO:0000256" key="1">
    <source>
        <dbReference type="ARBA" id="ARBA00001964"/>
    </source>
</evidence>
<comment type="function">
    <text evidence="4">The pyruvate dehydrogenase complex catalyzes the overall conversion of pyruvate to acetyl-CoA and CO2.</text>
</comment>
<dbReference type="SUPFAM" id="SSF50978">
    <property type="entry name" value="WD40 repeat-like"/>
    <property type="match status" value="1"/>
</dbReference>
<dbReference type="InterPro" id="IPR009014">
    <property type="entry name" value="Transketo_C/PFOR_II"/>
</dbReference>
<keyword evidence="3 4" id="KW-0786">Thiamine pyrophosphate</keyword>
<dbReference type="Pfam" id="PF02780">
    <property type="entry name" value="Transketolase_C"/>
    <property type="match status" value="1"/>
</dbReference>
<dbReference type="FunFam" id="3.40.50.920:FF:000001">
    <property type="entry name" value="Pyruvate dehydrogenase E1 beta subunit"/>
    <property type="match status" value="1"/>
</dbReference>
<comment type="catalytic activity">
    <reaction evidence="4">
        <text>N(6)-[(R)-lipoyl]-L-lysyl-[protein] + pyruvate + H(+) = N(6)-[(R)-S(8)-acetyldihydrolipoyl]-L-lysyl-[protein] + CO2</text>
        <dbReference type="Rhea" id="RHEA:19189"/>
        <dbReference type="Rhea" id="RHEA-COMP:10474"/>
        <dbReference type="Rhea" id="RHEA-COMP:10478"/>
        <dbReference type="ChEBI" id="CHEBI:15361"/>
        <dbReference type="ChEBI" id="CHEBI:15378"/>
        <dbReference type="ChEBI" id="CHEBI:16526"/>
        <dbReference type="ChEBI" id="CHEBI:83099"/>
        <dbReference type="ChEBI" id="CHEBI:83111"/>
        <dbReference type="EC" id="1.2.4.1"/>
    </reaction>
</comment>
<proteinExistence type="predicted"/>
<comment type="cofactor">
    <cofactor evidence="1 4">
        <name>thiamine diphosphate</name>
        <dbReference type="ChEBI" id="CHEBI:58937"/>
    </cofactor>
</comment>